<dbReference type="InterPro" id="IPR015359">
    <property type="entry name" value="PLC_EF-hand-like"/>
</dbReference>
<evidence type="ECO:0000256" key="8">
    <source>
        <dbReference type="ARBA" id="ARBA00023098"/>
    </source>
</evidence>
<dbReference type="SUPFAM" id="SSF51695">
    <property type="entry name" value="PLC-like phosphodiesterases"/>
    <property type="match status" value="1"/>
</dbReference>
<dbReference type="InterPro" id="IPR001711">
    <property type="entry name" value="PLipase_C_Pinositol-sp_Y"/>
</dbReference>
<comment type="cofactor">
    <cofactor evidence="2">
        <name>Ca(2+)</name>
        <dbReference type="ChEBI" id="CHEBI:29108"/>
    </cofactor>
</comment>
<dbReference type="GO" id="GO:0016042">
    <property type="term" value="P:lipid catabolic process"/>
    <property type="evidence" value="ECO:0007669"/>
    <property type="project" value="UniProtKB-KW"/>
</dbReference>
<feature type="domain" description="PI-PLC Y-box" evidence="14">
    <location>
        <begin position="340"/>
        <end position="426"/>
    </location>
</feature>
<dbReference type="PROSITE" id="PS50007">
    <property type="entry name" value="PIPLC_X_DOMAIN"/>
    <property type="match status" value="1"/>
</dbReference>
<accession>A0AAW2JXF1</accession>
<dbReference type="InterPro" id="IPR000008">
    <property type="entry name" value="C2_dom"/>
</dbReference>
<dbReference type="GO" id="GO:0006950">
    <property type="term" value="P:response to stress"/>
    <property type="evidence" value="ECO:0007669"/>
    <property type="project" value="UniProtKB-ARBA"/>
</dbReference>
<evidence type="ECO:0000256" key="10">
    <source>
        <dbReference type="ARBA" id="ARBA00023224"/>
    </source>
</evidence>
<dbReference type="SMART" id="SM00149">
    <property type="entry name" value="PLCYc"/>
    <property type="match status" value="1"/>
</dbReference>
<dbReference type="CDD" id="cd00275">
    <property type="entry name" value="C2_PLC_like"/>
    <property type="match status" value="1"/>
</dbReference>
<reference evidence="15" key="2">
    <citation type="journal article" date="2024" name="Plant">
        <title>Genomic evolution and insights into agronomic trait innovations of Sesamum species.</title>
        <authorList>
            <person name="Miao H."/>
            <person name="Wang L."/>
            <person name="Qu L."/>
            <person name="Liu H."/>
            <person name="Sun Y."/>
            <person name="Le M."/>
            <person name="Wang Q."/>
            <person name="Wei S."/>
            <person name="Zheng Y."/>
            <person name="Lin W."/>
            <person name="Duan Y."/>
            <person name="Cao H."/>
            <person name="Xiong S."/>
            <person name="Wang X."/>
            <person name="Wei L."/>
            <person name="Li C."/>
            <person name="Ma Q."/>
            <person name="Ju M."/>
            <person name="Zhao R."/>
            <person name="Li G."/>
            <person name="Mu C."/>
            <person name="Tian Q."/>
            <person name="Mei H."/>
            <person name="Zhang T."/>
            <person name="Gao T."/>
            <person name="Zhang H."/>
        </authorList>
    </citation>
    <scope>NUCLEOTIDE SEQUENCE</scope>
    <source>
        <strain evidence="15">G02</strain>
    </source>
</reference>
<dbReference type="InterPro" id="IPR011992">
    <property type="entry name" value="EF-hand-dom_pair"/>
</dbReference>
<sequence>MFGCFNRKFKVSESQPPPDVREAFWRYTEGSSSMTAEQLLKFLVEYQKEESSSAEDAEAIMQYVFHHRHHSDKRHTFTLEDFFYFLFQDELNGPIDPRVHHDMTAPLQHYFIYTGHNSYLTGNQLSSDCSEIPIIRALENGVRGIELDLWPNSTKDNINVLHGRTLTTPVPLLKCLKSIKEHAFVKSPYPVIITLEDHLTPDLQAKVAEMVTQVFGEMLYSPESGILEEFPSPEALKHKIILSTKPPKEYLGSNSNKEGEYGSSPVAKYWSDEELEADYKENQSESEDCEDEDIDNMQQKSGPLAAPEYKRLIAIHAGNAKKRSLREVLKITVDRASRLSLSEQELERAAALYATDVVRFTQKNILRVYPKGTRVTSSNFRPIVGWMHGAQMVAFNMQGYGKSLWMMHGVFRSNGNCGYVKKPDMLMKRGPNGEVFDPKLPIPVRTTLKVIVYMGDGWRLDFSHTHFDAYSPPDFYTKLYILGAPADVAKGKTRIIEDDWAPYWDQPFTFPLRFPELALLRIEVREYDRSDKDDFGGQTCLPVRELKTGIRSIPLYDKKGNKFKSVRLLLRFYFE</sequence>
<evidence type="ECO:0000256" key="2">
    <source>
        <dbReference type="ARBA" id="ARBA00001913"/>
    </source>
</evidence>
<dbReference type="InterPro" id="IPR035892">
    <property type="entry name" value="C2_domain_sf"/>
</dbReference>
<dbReference type="PROSITE" id="PS50008">
    <property type="entry name" value="PIPLC_Y_DOMAIN"/>
    <property type="match status" value="1"/>
</dbReference>
<comment type="caution">
    <text evidence="15">The sequence shown here is derived from an EMBL/GenBank/DDBJ whole genome shotgun (WGS) entry which is preliminary data.</text>
</comment>
<reference evidence="15" key="1">
    <citation type="submission" date="2020-06" db="EMBL/GenBank/DDBJ databases">
        <authorList>
            <person name="Li T."/>
            <person name="Hu X."/>
            <person name="Zhang T."/>
            <person name="Song X."/>
            <person name="Zhang H."/>
            <person name="Dai N."/>
            <person name="Sheng W."/>
            <person name="Hou X."/>
            <person name="Wei L."/>
        </authorList>
    </citation>
    <scope>NUCLEOTIDE SEQUENCE</scope>
    <source>
        <strain evidence="15">G02</strain>
        <tissue evidence="15">Leaf</tissue>
    </source>
</reference>
<dbReference type="Gene3D" id="1.10.238.10">
    <property type="entry name" value="EF-hand"/>
    <property type="match status" value="1"/>
</dbReference>
<evidence type="ECO:0000256" key="4">
    <source>
        <dbReference type="ARBA" id="ARBA00012368"/>
    </source>
</evidence>
<dbReference type="EMBL" id="JACGWJ010000031">
    <property type="protein sequence ID" value="KAL0299285.1"/>
    <property type="molecule type" value="Genomic_DNA"/>
</dbReference>
<dbReference type="AlphaFoldDB" id="A0AAW2JXF1"/>
<dbReference type="PANTHER" id="PTHR10336:SF101">
    <property type="entry name" value="PHOSPHOINOSITIDE PHOSPHOLIPASE C 6"/>
    <property type="match status" value="1"/>
</dbReference>
<dbReference type="GO" id="GO:0004435">
    <property type="term" value="F:phosphatidylinositol-4,5-bisphosphate phospholipase C activity"/>
    <property type="evidence" value="ECO:0007669"/>
    <property type="project" value="UniProtKB-EC"/>
</dbReference>
<dbReference type="EC" id="3.1.4.11" evidence="4 11"/>
<keyword evidence="7 11" id="KW-0442">Lipid degradation</keyword>
<evidence type="ECO:0000256" key="1">
    <source>
        <dbReference type="ARBA" id="ARBA00001195"/>
    </source>
</evidence>
<dbReference type="InterPro" id="IPR017946">
    <property type="entry name" value="PLC-like_Pdiesterase_TIM-brl"/>
</dbReference>
<dbReference type="GO" id="GO:0005886">
    <property type="term" value="C:plasma membrane"/>
    <property type="evidence" value="ECO:0007669"/>
    <property type="project" value="UniProtKB-SubCell"/>
</dbReference>
<keyword evidence="5" id="KW-1003">Cell membrane</keyword>
<dbReference type="SMART" id="SM00148">
    <property type="entry name" value="PLCXc"/>
    <property type="match status" value="1"/>
</dbReference>
<dbReference type="FunFam" id="2.60.40.150:FF:000060">
    <property type="entry name" value="Phosphoinositide phospholipase C"/>
    <property type="match status" value="1"/>
</dbReference>
<keyword evidence="10" id="KW-0807">Transducer</keyword>
<dbReference type="SMART" id="SM00239">
    <property type="entry name" value="C2"/>
    <property type="match status" value="1"/>
</dbReference>
<dbReference type="Pfam" id="PF00168">
    <property type="entry name" value="C2"/>
    <property type="match status" value="1"/>
</dbReference>
<evidence type="ECO:0000256" key="11">
    <source>
        <dbReference type="RuleBase" id="RU361133"/>
    </source>
</evidence>
<evidence type="ECO:0000256" key="12">
    <source>
        <dbReference type="SAM" id="MobiDB-lite"/>
    </source>
</evidence>
<evidence type="ECO:0000256" key="7">
    <source>
        <dbReference type="ARBA" id="ARBA00022963"/>
    </source>
</evidence>
<dbReference type="Gene3D" id="3.20.20.190">
    <property type="entry name" value="Phosphatidylinositol (PI) phosphodiesterase"/>
    <property type="match status" value="1"/>
</dbReference>
<evidence type="ECO:0000259" key="13">
    <source>
        <dbReference type="PROSITE" id="PS50004"/>
    </source>
</evidence>
<name>A0AAW2JXF1_SESRA</name>
<evidence type="ECO:0000256" key="6">
    <source>
        <dbReference type="ARBA" id="ARBA00022801"/>
    </source>
</evidence>
<dbReference type="Pfam" id="PF00387">
    <property type="entry name" value="PI-PLC-Y"/>
    <property type="match status" value="1"/>
</dbReference>
<organism evidence="15">
    <name type="scientific">Sesamum radiatum</name>
    <name type="common">Black benniseed</name>
    <dbReference type="NCBI Taxonomy" id="300843"/>
    <lineage>
        <taxon>Eukaryota</taxon>
        <taxon>Viridiplantae</taxon>
        <taxon>Streptophyta</taxon>
        <taxon>Embryophyta</taxon>
        <taxon>Tracheophyta</taxon>
        <taxon>Spermatophyta</taxon>
        <taxon>Magnoliopsida</taxon>
        <taxon>eudicotyledons</taxon>
        <taxon>Gunneridae</taxon>
        <taxon>Pentapetalae</taxon>
        <taxon>asterids</taxon>
        <taxon>lamiids</taxon>
        <taxon>Lamiales</taxon>
        <taxon>Pedaliaceae</taxon>
        <taxon>Sesamum</taxon>
    </lineage>
</organism>
<gene>
    <name evidence="15" type="ORF">Sradi_6588300</name>
</gene>
<keyword evidence="8 11" id="KW-0443">Lipid metabolism</keyword>
<keyword evidence="9" id="KW-0472">Membrane</keyword>
<dbReference type="SUPFAM" id="SSF47473">
    <property type="entry name" value="EF-hand"/>
    <property type="match status" value="1"/>
</dbReference>
<dbReference type="PANTHER" id="PTHR10336">
    <property type="entry name" value="PHOSPHOINOSITIDE-SPECIFIC PHOSPHOLIPASE C FAMILY PROTEIN"/>
    <property type="match status" value="1"/>
</dbReference>
<dbReference type="InterPro" id="IPR001192">
    <property type="entry name" value="PI-PLC_fam"/>
</dbReference>
<comment type="subcellular location">
    <subcellularLocation>
        <location evidence="3">Cell membrane</location>
        <topology evidence="3">Peripheral membrane protein</topology>
    </subcellularLocation>
</comment>
<proteinExistence type="predicted"/>
<dbReference type="Pfam" id="PF09279">
    <property type="entry name" value="EF-hand_like"/>
    <property type="match status" value="1"/>
</dbReference>
<dbReference type="GO" id="GO:0048015">
    <property type="term" value="P:phosphatidylinositol-mediated signaling"/>
    <property type="evidence" value="ECO:0007669"/>
    <property type="project" value="TreeGrafter"/>
</dbReference>
<evidence type="ECO:0000313" key="15">
    <source>
        <dbReference type="EMBL" id="KAL0299285.1"/>
    </source>
</evidence>
<keyword evidence="6 11" id="KW-0378">Hydrolase</keyword>
<feature type="region of interest" description="Disordered" evidence="12">
    <location>
        <begin position="280"/>
        <end position="300"/>
    </location>
</feature>
<evidence type="ECO:0000256" key="3">
    <source>
        <dbReference type="ARBA" id="ARBA00004202"/>
    </source>
</evidence>
<dbReference type="Pfam" id="PF00388">
    <property type="entry name" value="PI-PLC-X"/>
    <property type="match status" value="1"/>
</dbReference>
<feature type="domain" description="C2" evidence="13">
    <location>
        <begin position="428"/>
        <end position="557"/>
    </location>
</feature>
<evidence type="ECO:0000256" key="5">
    <source>
        <dbReference type="ARBA" id="ARBA00022475"/>
    </source>
</evidence>
<evidence type="ECO:0000256" key="9">
    <source>
        <dbReference type="ARBA" id="ARBA00023136"/>
    </source>
</evidence>
<feature type="compositionally biased region" description="Acidic residues" evidence="12">
    <location>
        <begin position="284"/>
        <end position="295"/>
    </location>
</feature>
<evidence type="ECO:0000259" key="14">
    <source>
        <dbReference type="PROSITE" id="PS50008"/>
    </source>
</evidence>
<dbReference type="Gene3D" id="2.60.40.150">
    <property type="entry name" value="C2 domain"/>
    <property type="match status" value="1"/>
</dbReference>
<comment type="catalytic activity">
    <reaction evidence="1 11">
        <text>a 1,2-diacyl-sn-glycero-3-phospho-(1D-myo-inositol-4,5-bisphosphate) + H2O = 1D-myo-inositol 1,4,5-trisphosphate + a 1,2-diacyl-sn-glycerol + H(+)</text>
        <dbReference type="Rhea" id="RHEA:33179"/>
        <dbReference type="ChEBI" id="CHEBI:15377"/>
        <dbReference type="ChEBI" id="CHEBI:15378"/>
        <dbReference type="ChEBI" id="CHEBI:17815"/>
        <dbReference type="ChEBI" id="CHEBI:58456"/>
        <dbReference type="ChEBI" id="CHEBI:203600"/>
        <dbReference type="EC" id="3.1.4.11"/>
    </reaction>
</comment>
<dbReference type="PROSITE" id="PS50004">
    <property type="entry name" value="C2"/>
    <property type="match status" value="1"/>
</dbReference>
<protein>
    <recommendedName>
        <fullName evidence="4 11">Phosphoinositide phospholipase C</fullName>
        <ecNumber evidence="4 11">3.1.4.11</ecNumber>
    </recommendedName>
</protein>
<dbReference type="GO" id="GO:0051209">
    <property type="term" value="P:release of sequestered calcium ion into cytosol"/>
    <property type="evidence" value="ECO:0007669"/>
    <property type="project" value="TreeGrafter"/>
</dbReference>
<dbReference type="SUPFAM" id="SSF49562">
    <property type="entry name" value="C2 domain (Calcium/lipid-binding domain, CaLB)"/>
    <property type="match status" value="1"/>
</dbReference>
<dbReference type="PRINTS" id="PR00390">
    <property type="entry name" value="PHPHLIPASEC"/>
</dbReference>
<dbReference type="InterPro" id="IPR000909">
    <property type="entry name" value="PLipase_C_PInositol-sp_X_dom"/>
</dbReference>